<dbReference type="PRINTS" id="PR00834">
    <property type="entry name" value="PROTEASES2C"/>
</dbReference>
<feature type="transmembrane region" description="Helical" evidence="4">
    <location>
        <begin position="46"/>
        <end position="71"/>
    </location>
</feature>
<dbReference type="InterPro" id="IPR043504">
    <property type="entry name" value="Peptidase_S1_PA_chymotrypsin"/>
</dbReference>
<accession>A0A1F6V7P7</accession>
<dbReference type="InterPro" id="IPR001940">
    <property type="entry name" value="Peptidase_S1C"/>
</dbReference>
<dbReference type="Proteomes" id="UP000177370">
    <property type="component" value="Unassembled WGS sequence"/>
</dbReference>
<dbReference type="InterPro" id="IPR051201">
    <property type="entry name" value="Chloro_Bact_Ser_Proteases"/>
</dbReference>
<evidence type="ECO:0000256" key="3">
    <source>
        <dbReference type="ARBA" id="ARBA00022801"/>
    </source>
</evidence>
<keyword evidence="2" id="KW-0645">Protease</keyword>
<dbReference type="GO" id="GO:0004252">
    <property type="term" value="F:serine-type endopeptidase activity"/>
    <property type="evidence" value="ECO:0007669"/>
    <property type="project" value="InterPro"/>
</dbReference>
<evidence type="ECO:0000259" key="5">
    <source>
        <dbReference type="PROSITE" id="PS50106"/>
    </source>
</evidence>
<dbReference type="InterPro" id="IPR001478">
    <property type="entry name" value="PDZ"/>
</dbReference>
<dbReference type="Gene3D" id="2.30.42.10">
    <property type="match status" value="1"/>
</dbReference>
<proteinExistence type="inferred from homology"/>
<feature type="domain" description="PDZ" evidence="5">
    <location>
        <begin position="364"/>
        <end position="446"/>
    </location>
</feature>
<organism evidence="6 7">
    <name type="scientific">Candidatus Nomurabacteria bacterium RIFCSPHIGHO2_01_FULL_40_24b</name>
    <dbReference type="NCBI Taxonomy" id="1801739"/>
    <lineage>
        <taxon>Bacteria</taxon>
        <taxon>Candidatus Nomuraibacteriota</taxon>
    </lineage>
</organism>
<protein>
    <recommendedName>
        <fullName evidence="5">PDZ domain-containing protein</fullName>
    </recommendedName>
</protein>
<keyword evidence="4" id="KW-0812">Transmembrane</keyword>
<evidence type="ECO:0000256" key="4">
    <source>
        <dbReference type="SAM" id="Phobius"/>
    </source>
</evidence>
<reference evidence="6 7" key="1">
    <citation type="journal article" date="2016" name="Nat. Commun.">
        <title>Thousands of microbial genomes shed light on interconnected biogeochemical processes in an aquifer system.</title>
        <authorList>
            <person name="Anantharaman K."/>
            <person name="Brown C.T."/>
            <person name="Hug L.A."/>
            <person name="Sharon I."/>
            <person name="Castelle C.J."/>
            <person name="Probst A.J."/>
            <person name="Thomas B.C."/>
            <person name="Singh A."/>
            <person name="Wilkins M.J."/>
            <person name="Karaoz U."/>
            <person name="Brodie E.L."/>
            <person name="Williams K.H."/>
            <person name="Hubbard S.S."/>
            <person name="Banfield J.F."/>
        </authorList>
    </citation>
    <scope>NUCLEOTIDE SEQUENCE [LARGE SCALE GENOMIC DNA]</scope>
</reference>
<dbReference type="Pfam" id="PF13180">
    <property type="entry name" value="PDZ_2"/>
    <property type="match status" value="1"/>
</dbReference>
<dbReference type="Pfam" id="PF13365">
    <property type="entry name" value="Trypsin_2"/>
    <property type="match status" value="1"/>
</dbReference>
<dbReference type="SUPFAM" id="SSF50494">
    <property type="entry name" value="Trypsin-like serine proteases"/>
    <property type="match status" value="1"/>
</dbReference>
<keyword evidence="3" id="KW-0378">Hydrolase</keyword>
<dbReference type="EMBL" id="MFTP01000017">
    <property type="protein sequence ID" value="OGI65509.1"/>
    <property type="molecule type" value="Genomic_DNA"/>
</dbReference>
<dbReference type="PROSITE" id="PS50106">
    <property type="entry name" value="PDZ"/>
    <property type="match status" value="1"/>
</dbReference>
<dbReference type="PANTHER" id="PTHR43343">
    <property type="entry name" value="PEPTIDASE S12"/>
    <property type="match status" value="1"/>
</dbReference>
<dbReference type="SUPFAM" id="SSF50156">
    <property type="entry name" value="PDZ domain-like"/>
    <property type="match status" value="1"/>
</dbReference>
<gene>
    <name evidence="6" type="ORF">A2647_03465</name>
</gene>
<evidence type="ECO:0000256" key="2">
    <source>
        <dbReference type="ARBA" id="ARBA00022670"/>
    </source>
</evidence>
<dbReference type="Gene3D" id="2.40.10.10">
    <property type="entry name" value="Trypsin-like serine proteases"/>
    <property type="match status" value="2"/>
</dbReference>
<keyword evidence="4" id="KW-0472">Membrane</keyword>
<dbReference type="SMART" id="SM00228">
    <property type="entry name" value="PDZ"/>
    <property type="match status" value="1"/>
</dbReference>
<comment type="similarity">
    <text evidence="1">Belongs to the peptidase S1C family.</text>
</comment>
<comment type="caution">
    <text evidence="6">The sequence shown here is derived from an EMBL/GenBank/DDBJ whole genome shotgun (WGS) entry which is preliminary data.</text>
</comment>
<name>A0A1F6V7P7_9BACT</name>
<sequence>MQELDPNKLLSSEWPDAKKNVQATKIDIESESLISLIKKSFSQNNFLPIFLTNLFSLFLIFLIGFCLVWYFRAPLFGFFAKEYLQDIQNQNGGEKISSGIFEGQSVFSEERLVVDAVKKTSPAVVSLVISKEVPKYETYINPNNQNNPFGNLFPGFNFNFNIPQYRQNGTEIKEIGGGSGFFVSDDGLIVTNKHVVLQKDVEYTVFTNDGEKHEAKVIARDPILDIALIKIEGSDFPFLSLGNSDSIEVGQSVIAIGNALAEFRNTVSVGVVSGLARSITAGDSAGNIEVLDKVIQTDAAINPGNSGGPLLDLSGKVVGVNVAVAQGSQSIGFALPINSIKSAIESVKTTGKIVRPYIGVRYVVVNTDMKEKNNLAVDYGVLVKSGVSQNELAVIPGSPADKAGIVENDIILEIDGVKLDNKTSFASIVREKSIGQVVTLKILHRGEEKTLSVTLEVAKDN</sequence>
<evidence type="ECO:0000313" key="7">
    <source>
        <dbReference type="Proteomes" id="UP000177370"/>
    </source>
</evidence>
<dbReference type="AlphaFoldDB" id="A0A1F6V7P7"/>
<dbReference type="InterPro" id="IPR009003">
    <property type="entry name" value="Peptidase_S1_PA"/>
</dbReference>
<dbReference type="CDD" id="cd06779">
    <property type="entry name" value="cpPDZ_Deg_HtrA-like"/>
    <property type="match status" value="1"/>
</dbReference>
<dbReference type="InterPro" id="IPR036034">
    <property type="entry name" value="PDZ_sf"/>
</dbReference>
<evidence type="ECO:0000313" key="6">
    <source>
        <dbReference type="EMBL" id="OGI65509.1"/>
    </source>
</evidence>
<dbReference type="GO" id="GO:0006508">
    <property type="term" value="P:proteolysis"/>
    <property type="evidence" value="ECO:0007669"/>
    <property type="project" value="UniProtKB-KW"/>
</dbReference>
<keyword evidence="4" id="KW-1133">Transmembrane helix</keyword>
<dbReference type="PANTHER" id="PTHR43343:SF3">
    <property type="entry name" value="PROTEASE DO-LIKE 8, CHLOROPLASTIC"/>
    <property type="match status" value="1"/>
</dbReference>
<evidence type="ECO:0000256" key="1">
    <source>
        <dbReference type="ARBA" id="ARBA00010541"/>
    </source>
</evidence>